<dbReference type="EMBL" id="JTDY01000667">
    <property type="protein sequence ID" value="KOB76288.1"/>
    <property type="molecule type" value="Genomic_DNA"/>
</dbReference>
<feature type="chain" id="PRO_5012339303" evidence="1">
    <location>
        <begin position="16"/>
        <end position="284"/>
    </location>
</feature>
<name>A0A0L7LL57_OPEBR</name>
<sequence>MILVLLLALAPKAESKIENEKLDFCENLQCGDSSAICGIRQEGEGYRLRLFESECDLLKYGCKVESNLAYGVTSMDYCEHSFKNSTQQSSKDETEDNCTEYDCTYPTDAKEVCGIRKDGEGFIIKLFEDKCKLWKHNCENKVTFTESEIHICDVLIQDNSNTQSLDSDMNFSRAENQINKSIIVVDSSMINFNNFNESIENFFAATHVFDLPIKEVYQDVNETSRRMLVNVFGPSKVFKPWITIPKNISEDFYHQPTLSSCYHKCPKVRKKLYLGLLGLIRDNS</sequence>
<dbReference type="AlphaFoldDB" id="A0A0L7LL57"/>
<reference evidence="2 3" key="1">
    <citation type="journal article" date="2015" name="Genome Biol. Evol.">
        <title>The genome of winter moth (Operophtera brumata) provides a genomic perspective on sexual dimorphism and phenology.</title>
        <authorList>
            <person name="Derks M.F."/>
            <person name="Smit S."/>
            <person name="Salis L."/>
            <person name="Schijlen E."/>
            <person name="Bossers A."/>
            <person name="Mateman C."/>
            <person name="Pijl A.S."/>
            <person name="de Ridder D."/>
            <person name="Groenen M.A."/>
            <person name="Visser M.E."/>
            <person name="Megens H.J."/>
        </authorList>
    </citation>
    <scope>NUCLEOTIDE SEQUENCE [LARGE SCALE GENOMIC DNA]</scope>
    <source>
        <strain evidence="2">WM2013NL</strain>
        <tissue evidence="2">Head and thorax</tissue>
    </source>
</reference>
<feature type="signal peptide" evidence="1">
    <location>
        <begin position="1"/>
        <end position="15"/>
    </location>
</feature>
<keyword evidence="3" id="KW-1185">Reference proteome</keyword>
<keyword evidence="1" id="KW-0732">Signal</keyword>
<evidence type="ECO:0000313" key="2">
    <source>
        <dbReference type="EMBL" id="KOB76288.1"/>
    </source>
</evidence>
<dbReference type="Proteomes" id="UP000037510">
    <property type="component" value="Unassembled WGS sequence"/>
</dbReference>
<evidence type="ECO:0000256" key="1">
    <source>
        <dbReference type="SAM" id="SignalP"/>
    </source>
</evidence>
<evidence type="ECO:0000313" key="3">
    <source>
        <dbReference type="Proteomes" id="UP000037510"/>
    </source>
</evidence>
<protein>
    <submittedName>
        <fullName evidence="2">Uncharacterized protein</fullName>
    </submittedName>
</protein>
<gene>
    <name evidence="2" type="ORF">OBRU01_05941</name>
</gene>
<accession>A0A0L7LL57</accession>
<proteinExistence type="predicted"/>
<organism evidence="2 3">
    <name type="scientific">Operophtera brumata</name>
    <name type="common">Winter moth</name>
    <name type="synonym">Phalaena brumata</name>
    <dbReference type="NCBI Taxonomy" id="104452"/>
    <lineage>
        <taxon>Eukaryota</taxon>
        <taxon>Metazoa</taxon>
        <taxon>Ecdysozoa</taxon>
        <taxon>Arthropoda</taxon>
        <taxon>Hexapoda</taxon>
        <taxon>Insecta</taxon>
        <taxon>Pterygota</taxon>
        <taxon>Neoptera</taxon>
        <taxon>Endopterygota</taxon>
        <taxon>Lepidoptera</taxon>
        <taxon>Glossata</taxon>
        <taxon>Ditrysia</taxon>
        <taxon>Geometroidea</taxon>
        <taxon>Geometridae</taxon>
        <taxon>Larentiinae</taxon>
        <taxon>Operophtera</taxon>
    </lineage>
</organism>
<comment type="caution">
    <text evidence="2">The sequence shown here is derived from an EMBL/GenBank/DDBJ whole genome shotgun (WGS) entry which is preliminary data.</text>
</comment>